<gene>
    <name evidence="1" type="ORF">WH50_17690</name>
</gene>
<accession>A0ABX5LTM0</accession>
<comment type="caution">
    <text evidence="1">The sequence shown here is derived from an EMBL/GenBank/DDBJ whole genome shotgun (WGS) entry which is preliminary data.</text>
</comment>
<evidence type="ECO:0000313" key="1">
    <source>
        <dbReference type="EMBL" id="PXF29997.1"/>
    </source>
</evidence>
<dbReference type="RefSeq" id="WP_207780376.1">
    <property type="nucleotide sequence ID" value="NZ_CP177354.1"/>
</dbReference>
<sequence length="141" mass="15943">MTEAVQHISVIIDASFDKVYAFLVEPANLPLWASGLSRSHLESAGPGDDNTSHWWVEAPAGRVLVRYSRSNPFGVVDHWVVLPDGNEVYVPMRVCSLSGQGCSVVLSLIRQPWMSDEDYERDARWVREDLQRLQQLMEQSS</sequence>
<evidence type="ECO:0008006" key="3">
    <source>
        <dbReference type="Google" id="ProtNLM"/>
    </source>
</evidence>
<dbReference type="EMBL" id="LAPT01000090">
    <property type="protein sequence ID" value="PXF29997.1"/>
    <property type="molecule type" value="Genomic_DNA"/>
</dbReference>
<dbReference type="Gene3D" id="3.30.530.20">
    <property type="match status" value="1"/>
</dbReference>
<protein>
    <recommendedName>
        <fullName evidence="3">Polyketide cyclase</fullName>
    </recommendedName>
</protein>
<dbReference type="Proteomes" id="UP000248090">
    <property type="component" value="Unassembled WGS sequence"/>
</dbReference>
<proteinExistence type="predicted"/>
<name>A0ABX5LTM0_9GAMM</name>
<reference evidence="1 2" key="1">
    <citation type="submission" date="2015-03" db="EMBL/GenBank/DDBJ databases">
        <authorList>
            <person name="Krishnan R."/>
            <person name="Midha S."/>
            <person name="Patil P.B."/>
            <person name="Rameshkumar N."/>
        </authorList>
    </citation>
    <scope>NUCLEOTIDE SEQUENCE [LARGE SCALE GENOMIC DNA]</scope>
    <source>
        <strain evidence="1 2">L1E11</strain>
    </source>
</reference>
<dbReference type="InterPro" id="IPR023393">
    <property type="entry name" value="START-like_dom_sf"/>
</dbReference>
<keyword evidence="2" id="KW-1185">Reference proteome</keyword>
<dbReference type="SUPFAM" id="SSF55961">
    <property type="entry name" value="Bet v1-like"/>
    <property type="match status" value="1"/>
</dbReference>
<evidence type="ECO:0000313" key="2">
    <source>
        <dbReference type="Proteomes" id="UP000248090"/>
    </source>
</evidence>
<organism evidence="1 2">
    <name type="scientific">Pokkaliibacter plantistimulans</name>
    <dbReference type="NCBI Taxonomy" id="1635171"/>
    <lineage>
        <taxon>Bacteria</taxon>
        <taxon>Pseudomonadati</taxon>
        <taxon>Pseudomonadota</taxon>
        <taxon>Gammaproteobacteria</taxon>
        <taxon>Oceanospirillales</taxon>
        <taxon>Balneatrichaceae</taxon>
        <taxon>Pokkaliibacter</taxon>
    </lineage>
</organism>